<dbReference type="InterPro" id="IPR011993">
    <property type="entry name" value="PH-like_dom_sf"/>
</dbReference>
<accession>A0A9Q0S4Z2</accession>
<keyword evidence="5" id="KW-1133">Transmembrane helix</keyword>
<proteinExistence type="predicted"/>
<dbReference type="InterPro" id="IPR051336">
    <property type="entry name" value="RhoGEF_Guanine_NuclExch_SF"/>
</dbReference>
<feature type="compositionally biased region" description="Polar residues" evidence="4">
    <location>
        <begin position="54"/>
        <end position="69"/>
    </location>
</feature>
<keyword evidence="9" id="KW-1185">Reference proteome</keyword>
<dbReference type="Pfam" id="PF00621">
    <property type="entry name" value="RhoGEF"/>
    <property type="match status" value="1"/>
</dbReference>
<dbReference type="Proteomes" id="UP001151699">
    <property type="component" value="Chromosome B"/>
</dbReference>
<feature type="transmembrane region" description="Helical" evidence="5">
    <location>
        <begin position="516"/>
        <end position="532"/>
    </location>
</feature>
<dbReference type="AlphaFoldDB" id="A0A9Q0S4Z2"/>
<sequence>MAKFPRRKWLPPPLRKLSQGKVDKSASSERPLVKKGSDKTFKLPTEKQTEEEYNSSNPSKSLINSQSGHQDVEADEEGTCDLPPPMKPIQDSQTMVANGPTALTVVEQSPCKRTSSLSLKTLEGNAPTDLEEIEQIVKEKMEQHESSKSKFLKPHDSENENGENDENLIENGVEMSLRKRMYALRELVTTEESYVQDLSLIVDGYIGEMKDPDSDIPLPDDLKGGKERMVFGNIEAIYEWHRDTFLKLLQRCMECPTELAPFIQKCKPKLRMYVIYCQNKPVSEHIVAEHLGYFEEVRLKLKHKLVLCDLLIKPVQRIMKYELLLRDYLKHTERAGLVNEIPNIQEAINVMKEVPKEANDMMDVGRLQNFAGKITAQGNLLQHGPLLCTEVDSNNRNPITVSKPKEYQVFLFDQNIILSEIIGKKTQFTNPAYFYKAHIQTNKMKIEELSDNRFLLRSTDPHREEQSFVLTTQTQEQYREWVDKINRILQKQNDFLAAIQSPIAFQKELTKESMKVLLFVVLIFAALCNISLGQDAEDAARCDEVAILKSRCRAAAPRFYYKSDTNEFVLNFRSLMSCSDIDSAIEEELLRPDPVESNKLANYRQTHFNLHTNRKNFVTRMKVLLFVVLIFAALCTISLGQDADLPQDPARCDEVPILQSLCRASKPRYYYKSDTNECLKFI</sequence>
<comment type="caution">
    <text evidence="8">The sequence shown here is derived from an EMBL/GenBank/DDBJ whole genome shotgun (WGS) entry which is preliminary data.</text>
</comment>
<dbReference type="SUPFAM" id="SSF48065">
    <property type="entry name" value="DBL homology domain (DH-domain)"/>
    <property type="match status" value="1"/>
</dbReference>
<dbReference type="SUPFAM" id="SSF50729">
    <property type="entry name" value="PH domain-like"/>
    <property type="match status" value="1"/>
</dbReference>
<protein>
    <submittedName>
        <fullName evidence="8">Kalirin</fullName>
    </submittedName>
</protein>
<name>A0A9Q0S4Z2_9DIPT</name>
<dbReference type="SMART" id="SM00233">
    <property type="entry name" value="PH"/>
    <property type="match status" value="1"/>
</dbReference>
<dbReference type="Pfam" id="PF22697">
    <property type="entry name" value="SOS1_NGEF_PH"/>
    <property type="match status" value="1"/>
</dbReference>
<evidence type="ECO:0000313" key="9">
    <source>
        <dbReference type="Proteomes" id="UP001151699"/>
    </source>
</evidence>
<dbReference type="PANTHER" id="PTHR22826:SF106">
    <property type="entry name" value="TRIO, ISOFORM A"/>
    <property type="match status" value="1"/>
</dbReference>
<reference evidence="8" key="1">
    <citation type="submission" date="2022-07" db="EMBL/GenBank/DDBJ databases">
        <authorList>
            <person name="Trinca V."/>
            <person name="Uliana J.V.C."/>
            <person name="Torres T.T."/>
            <person name="Ward R.J."/>
            <person name="Monesi N."/>
        </authorList>
    </citation>
    <scope>NUCLEOTIDE SEQUENCE</scope>
    <source>
        <strain evidence="8">HSMRA1968</strain>
        <tissue evidence="8">Whole embryos</tissue>
    </source>
</reference>
<evidence type="ECO:0000313" key="8">
    <source>
        <dbReference type="EMBL" id="KAJ6643645.1"/>
    </source>
</evidence>
<dbReference type="OrthoDB" id="10256089at2759"/>
<dbReference type="GO" id="GO:0005085">
    <property type="term" value="F:guanyl-nucleotide exchange factor activity"/>
    <property type="evidence" value="ECO:0007669"/>
    <property type="project" value="UniProtKB-KW"/>
</dbReference>
<dbReference type="InterPro" id="IPR055251">
    <property type="entry name" value="SOS1_NGEF_PH"/>
</dbReference>
<feature type="compositionally biased region" description="Basic and acidic residues" evidence="4">
    <location>
        <begin position="140"/>
        <end position="158"/>
    </location>
</feature>
<dbReference type="GO" id="GO:0019898">
    <property type="term" value="C:extrinsic component of membrane"/>
    <property type="evidence" value="ECO:0007669"/>
    <property type="project" value="TreeGrafter"/>
</dbReference>
<dbReference type="EMBL" id="WJQU01000002">
    <property type="protein sequence ID" value="KAJ6643645.1"/>
    <property type="molecule type" value="Genomic_DNA"/>
</dbReference>
<dbReference type="InterPro" id="IPR000219">
    <property type="entry name" value="DH_dom"/>
</dbReference>
<dbReference type="GO" id="GO:0007411">
    <property type="term" value="P:axon guidance"/>
    <property type="evidence" value="ECO:0007669"/>
    <property type="project" value="TreeGrafter"/>
</dbReference>
<dbReference type="SMART" id="SM00325">
    <property type="entry name" value="RhoGEF"/>
    <property type="match status" value="1"/>
</dbReference>
<evidence type="ECO:0000259" key="6">
    <source>
        <dbReference type="PROSITE" id="PS50003"/>
    </source>
</evidence>
<keyword evidence="3" id="KW-0344">Guanine-nucleotide releasing factor</keyword>
<evidence type="ECO:0000256" key="5">
    <source>
        <dbReference type="SAM" id="Phobius"/>
    </source>
</evidence>
<dbReference type="PANTHER" id="PTHR22826">
    <property type="entry name" value="RHO GUANINE EXCHANGE FACTOR-RELATED"/>
    <property type="match status" value="1"/>
</dbReference>
<dbReference type="Gene3D" id="2.30.29.30">
    <property type="entry name" value="Pleckstrin-homology domain (PH domain)/Phosphotyrosine-binding domain (PTB)"/>
    <property type="match status" value="1"/>
</dbReference>
<feature type="region of interest" description="Disordered" evidence="4">
    <location>
        <begin position="140"/>
        <end position="169"/>
    </location>
</feature>
<organism evidence="8 9">
    <name type="scientific">Pseudolycoriella hygida</name>
    <dbReference type="NCBI Taxonomy" id="35572"/>
    <lineage>
        <taxon>Eukaryota</taxon>
        <taxon>Metazoa</taxon>
        <taxon>Ecdysozoa</taxon>
        <taxon>Arthropoda</taxon>
        <taxon>Hexapoda</taxon>
        <taxon>Insecta</taxon>
        <taxon>Pterygota</taxon>
        <taxon>Neoptera</taxon>
        <taxon>Endopterygota</taxon>
        <taxon>Diptera</taxon>
        <taxon>Nematocera</taxon>
        <taxon>Sciaroidea</taxon>
        <taxon>Sciaridae</taxon>
        <taxon>Pseudolycoriella</taxon>
    </lineage>
</organism>
<keyword evidence="2" id="KW-0963">Cytoplasm</keyword>
<dbReference type="CDD" id="cd13241">
    <property type="entry name" value="PH2_Kalirin_Trio_p63RhoGEF"/>
    <property type="match status" value="1"/>
</dbReference>
<evidence type="ECO:0000256" key="1">
    <source>
        <dbReference type="ARBA" id="ARBA00004496"/>
    </source>
</evidence>
<keyword evidence="5" id="KW-0472">Membrane</keyword>
<feature type="compositionally biased region" description="Basic and acidic residues" evidence="4">
    <location>
        <begin position="21"/>
        <end position="50"/>
    </location>
</feature>
<dbReference type="FunFam" id="1.20.900.10:FF:000008">
    <property type="entry name" value="rho guanine nucleotide exchange factor 25"/>
    <property type="match status" value="1"/>
</dbReference>
<evidence type="ECO:0000256" key="2">
    <source>
        <dbReference type="ARBA" id="ARBA00022490"/>
    </source>
</evidence>
<feature type="region of interest" description="Disordered" evidence="4">
    <location>
        <begin position="1"/>
        <end position="84"/>
    </location>
</feature>
<dbReference type="GO" id="GO:0005737">
    <property type="term" value="C:cytoplasm"/>
    <property type="evidence" value="ECO:0007669"/>
    <property type="project" value="UniProtKB-SubCell"/>
</dbReference>
<dbReference type="InterPro" id="IPR035899">
    <property type="entry name" value="DBL_dom_sf"/>
</dbReference>
<feature type="transmembrane region" description="Helical" evidence="5">
    <location>
        <begin position="623"/>
        <end position="641"/>
    </location>
</feature>
<dbReference type="Gene3D" id="1.20.900.10">
    <property type="entry name" value="Dbl homology (DH) domain"/>
    <property type="match status" value="1"/>
</dbReference>
<dbReference type="PROSITE" id="PS50010">
    <property type="entry name" value="DH_2"/>
    <property type="match status" value="1"/>
</dbReference>
<dbReference type="CDD" id="cd00160">
    <property type="entry name" value="RhoGEF"/>
    <property type="match status" value="1"/>
</dbReference>
<keyword evidence="5" id="KW-0812">Transmembrane</keyword>
<dbReference type="PROSITE" id="PS50003">
    <property type="entry name" value="PH_DOMAIN"/>
    <property type="match status" value="1"/>
</dbReference>
<gene>
    <name evidence="8" type="primary">KALRN_1</name>
    <name evidence="8" type="ORF">Bhyg_08608</name>
</gene>
<feature type="domain" description="PH" evidence="6">
    <location>
        <begin position="373"/>
        <end position="490"/>
    </location>
</feature>
<comment type="subcellular location">
    <subcellularLocation>
        <location evidence="1">Cytoplasm</location>
    </subcellularLocation>
</comment>
<evidence type="ECO:0000256" key="4">
    <source>
        <dbReference type="SAM" id="MobiDB-lite"/>
    </source>
</evidence>
<feature type="compositionally biased region" description="Acidic residues" evidence="4">
    <location>
        <begin position="159"/>
        <end position="168"/>
    </location>
</feature>
<feature type="domain" description="DH" evidence="7">
    <location>
        <begin position="179"/>
        <end position="361"/>
    </location>
</feature>
<dbReference type="InterPro" id="IPR001849">
    <property type="entry name" value="PH_domain"/>
</dbReference>
<evidence type="ECO:0000259" key="7">
    <source>
        <dbReference type="PROSITE" id="PS50010"/>
    </source>
</evidence>
<feature type="non-terminal residue" evidence="8">
    <location>
        <position position="682"/>
    </location>
</feature>
<evidence type="ECO:0000256" key="3">
    <source>
        <dbReference type="ARBA" id="ARBA00022658"/>
    </source>
</evidence>